<dbReference type="CDD" id="cd19481">
    <property type="entry name" value="RecA-like_protease"/>
    <property type="match status" value="1"/>
</dbReference>
<name>A0A1S6HMA2_9GAMM</name>
<organism evidence="5 6">
    <name type="scientific">Shewanella psychrophila</name>
    <dbReference type="NCBI Taxonomy" id="225848"/>
    <lineage>
        <taxon>Bacteria</taxon>
        <taxon>Pseudomonadati</taxon>
        <taxon>Pseudomonadota</taxon>
        <taxon>Gammaproteobacteria</taxon>
        <taxon>Alteromonadales</taxon>
        <taxon>Shewanellaceae</taxon>
        <taxon>Shewanella</taxon>
    </lineage>
</organism>
<evidence type="ECO:0000256" key="2">
    <source>
        <dbReference type="ARBA" id="ARBA00022741"/>
    </source>
</evidence>
<dbReference type="GO" id="GO:0005524">
    <property type="term" value="F:ATP binding"/>
    <property type="evidence" value="ECO:0007669"/>
    <property type="project" value="UniProtKB-KW"/>
</dbReference>
<dbReference type="STRING" id="225848.Sps_01468"/>
<dbReference type="PANTHER" id="PTHR23073">
    <property type="entry name" value="26S PROTEASOME REGULATORY SUBUNIT"/>
    <property type="match status" value="1"/>
</dbReference>
<gene>
    <name evidence="5" type="ORF">Sps_01468</name>
</gene>
<dbReference type="OrthoDB" id="9809379at2"/>
<feature type="domain" description="AAA+ ATPase" evidence="4">
    <location>
        <begin position="485"/>
        <end position="617"/>
    </location>
</feature>
<dbReference type="Pfam" id="PF00004">
    <property type="entry name" value="AAA"/>
    <property type="match status" value="1"/>
</dbReference>
<dbReference type="InterPro" id="IPR027417">
    <property type="entry name" value="P-loop_NTPase"/>
</dbReference>
<evidence type="ECO:0000256" key="1">
    <source>
        <dbReference type="ARBA" id="ARBA00006914"/>
    </source>
</evidence>
<keyword evidence="6" id="KW-1185">Reference proteome</keyword>
<protein>
    <submittedName>
        <fullName evidence="5">AAA+ family ATPase</fullName>
    </submittedName>
</protein>
<dbReference type="GO" id="GO:0016887">
    <property type="term" value="F:ATP hydrolysis activity"/>
    <property type="evidence" value="ECO:0007669"/>
    <property type="project" value="InterPro"/>
</dbReference>
<dbReference type="EMBL" id="CP014782">
    <property type="protein sequence ID" value="AQS36634.1"/>
    <property type="molecule type" value="Genomic_DNA"/>
</dbReference>
<dbReference type="InterPro" id="IPR003959">
    <property type="entry name" value="ATPase_AAA_core"/>
</dbReference>
<dbReference type="InterPro" id="IPR050221">
    <property type="entry name" value="26S_Proteasome_ATPase"/>
</dbReference>
<dbReference type="KEGG" id="spsw:Sps_01468"/>
<dbReference type="Gene3D" id="1.10.8.60">
    <property type="match status" value="1"/>
</dbReference>
<keyword evidence="2" id="KW-0547">Nucleotide-binding</keyword>
<reference evidence="5 6" key="1">
    <citation type="submission" date="2016-03" db="EMBL/GenBank/DDBJ databases">
        <title>Complete genome sequence of Shewanella psychrophila WP2, a deep sea bacterium isolated from west Pacific sediment.</title>
        <authorList>
            <person name="Xu G."/>
            <person name="Jian H."/>
        </authorList>
    </citation>
    <scope>NUCLEOTIDE SEQUENCE [LARGE SCALE GENOMIC DNA]</scope>
    <source>
        <strain evidence="5 6">WP2</strain>
    </source>
</reference>
<dbReference type="Gene3D" id="3.40.50.300">
    <property type="entry name" value="P-loop containing nucleotide triphosphate hydrolases"/>
    <property type="match status" value="1"/>
</dbReference>
<proteinExistence type="inferred from homology"/>
<dbReference type="Pfam" id="PF22977">
    <property type="entry name" value="WHD"/>
    <property type="match status" value="1"/>
</dbReference>
<evidence type="ECO:0000256" key="3">
    <source>
        <dbReference type="ARBA" id="ARBA00022840"/>
    </source>
</evidence>
<comment type="similarity">
    <text evidence="1">Belongs to the AAA ATPase family.</text>
</comment>
<dbReference type="InterPro" id="IPR003593">
    <property type="entry name" value="AAA+_ATPase"/>
</dbReference>
<sequence length="695" mass="77995">MINLISPSGSVDDHHDLFSAIEQIDLRLQQYTQQRRPALKQHVLEEFLLDEEDILHHTAQPKGMPHWMQTSSFMPVSELSINSSQGRLSTLIERFKLTDSEVNILLLGLLTHLDSRYHALFAALQHFEDRNNPSIELALHLFGAAADELLTRQGDFLPDSTLLRHELIKVYKSNKQKGEGWAQSLFQTTTEVFHYLVGHASLTPLLADCAKWHPMNSNQGLCPSNVRDGLQAQLYNQQDNLLPIVLLKGAQGSGRLEAVNAAASAQNIMLLELDVTKLPESRHDAKTTLNQALREVRMRGAILVVRGWDEFADSRKTLLSDWADMVHQSHVRIVGLCEQDCARVVIPHMPQIALTMPILSYLEKQLLLQQSLTAGEYAPTDISHVCRRFSFNHASLPHILQEARCYRSLREPNSMVSSEDLNQAFRLHSQKNFGKLAQRIEPMRSFEELIVADELKEQLQELLAATSQRDKVLESGFAKKVGYGTGVSALFHGDSGLGKTMAAEVVAGLLGVDLIKVDLANVVDKYIGETAKHLARIFDLAEADAGVLFFDEADALFGKRSEVSDSKDRNANIDVAYLLQRLERYPGLVILATNNRNHLDEAFSRRFTFITRFNAPDTNTREALWQSVWPEGCQLDPKIDLHAIAARTRLTGANIRNIALLAAYFAADADTPYICEHHIHRATQRELSKIGRIAL</sequence>
<keyword evidence="3" id="KW-0067">ATP-binding</keyword>
<dbReference type="RefSeq" id="WP_077751923.1">
    <property type="nucleotide sequence ID" value="NZ_CP014782.1"/>
</dbReference>
<dbReference type="SUPFAM" id="SSF52540">
    <property type="entry name" value="P-loop containing nucleoside triphosphate hydrolases"/>
    <property type="match status" value="1"/>
</dbReference>
<dbReference type="SMART" id="SM00382">
    <property type="entry name" value="AAA"/>
    <property type="match status" value="1"/>
</dbReference>
<evidence type="ECO:0000313" key="5">
    <source>
        <dbReference type="EMBL" id="AQS36634.1"/>
    </source>
</evidence>
<evidence type="ECO:0000313" key="6">
    <source>
        <dbReference type="Proteomes" id="UP000189545"/>
    </source>
</evidence>
<dbReference type="Proteomes" id="UP000189545">
    <property type="component" value="Chromosome"/>
</dbReference>
<dbReference type="AlphaFoldDB" id="A0A1S6HMA2"/>
<evidence type="ECO:0000259" key="4">
    <source>
        <dbReference type="SMART" id="SM00382"/>
    </source>
</evidence>
<accession>A0A1S6HMA2</accession>
<dbReference type="InterPro" id="IPR054472">
    <property type="entry name" value="WHD"/>
</dbReference>